<dbReference type="InterPro" id="IPR002121">
    <property type="entry name" value="HRDC_dom"/>
</dbReference>
<comment type="similarity">
    <text evidence="4">Belongs to the helicase family. RecQ subfamily.</text>
</comment>
<dbReference type="SMART" id="SM00956">
    <property type="entry name" value="RQC"/>
    <property type="match status" value="1"/>
</dbReference>
<dbReference type="FunFam" id="3.40.50.720:FF:000026">
    <property type="entry name" value="Glyoxylate/hydroxypyruvate reductase B"/>
    <property type="match status" value="1"/>
</dbReference>
<comment type="cofactor">
    <cofactor evidence="1">
        <name>Mg(2+)</name>
        <dbReference type="ChEBI" id="CHEBI:18420"/>
    </cofactor>
</comment>
<dbReference type="InterPro" id="IPR029753">
    <property type="entry name" value="D-isomer_DH_CS"/>
</dbReference>
<keyword evidence="9 17" id="KW-0547">Nucleotide-binding</keyword>
<dbReference type="InterPro" id="IPR005811">
    <property type="entry name" value="SUCC_ACL_C"/>
</dbReference>
<dbReference type="Pfam" id="PF02826">
    <property type="entry name" value="2-Hacid_dh_C"/>
    <property type="match status" value="1"/>
</dbReference>
<dbReference type="PANTHER" id="PTHR11815">
    <property type="entry name" value="SUCCINYL-COA SYNTHETASE BETA CHAIN"/>
    <property type="match status" value="1"/>
</dbReference>
<dbReference type="FunFam" id="3.40.50.300:FF:001389">
    <property type="entry name" value="ATP-dependent DNA helicase RecQ"/>
    <property type="match status" value="1"/>
</dbReference>
<dbReference type="GO" id="GO:0006281">
    <property type="term" value="P:DNA repair"/>
    <property type="evidence" value="ECO:0007669"/>
    <property type="project" value="InterPro"/>
</dbReference>
<dbReference type="CDD" id="cd17920">
    <property type="entry name" value="DEXHc_RecQ"/>
    <property type="match status" value="1"/>
</dbReference>
<dbReference type="InterPro" id="IPR036388">
    <property type="entry name" value="WH-like_DNA-bd_sf"/>
</dbReference>
<evidence type="ECO:0000256" key="13">
    <source>
        <dbReference type="ARBA" id="ARBA00023125"/>
    </source>
</evidence>
<dbReference type="SUPFAM" id="SSF56059">
    <property type="entry name" value="Glutathione synthetase ATP-binding domain-like"/>
    <property type="match status" value="1"/>
</dbReference>
<evidence type="ECO:0000259" key="19">
    <source>
        <dbReference type="PROSITE" id="PS51192"/>
    </source>
</evidence>
<dbReference type="SUPFAM" id="SSF51735">
    <property type="entry name" value="NAD(P)-binding Rossmann-fold domains"/>
    <property type="match status" value="1"/>
</dbReference>
<dbReference type="InterPro" id="IPR016102">
    <property type="entry name" value="Succinyl-CoA_synth-like"/>
</dbReference>
<dbReference type="FunFam" id="3.30.470.20:FF:000002">
    <property type="entry name" value="Succinate--CoA ligase [ADP-forming] subunit beta"/>
    <property type="match status" value="1"/>
</dbReference>
<dbReference type="Pfam" id="PF16124">
    <property type="entry name" value="RecQ_Zn_bind"/>
    <property type="match status" value="1"/>
</dbReference>
<dbReference type="CDD" id="cd05301">
    <property type="entry name" value="GDH"/>
    <property type="match status" value="1"/>
</dbReference>
<dbReference type="PROSITE" id="PS51194">
    <property type="entry name" value="HELICASE_CTER"/>
    <property type="match status" value="1"/>
</dbReference>
<dbReference type="PROSITE" id="PS00671">
    <property type="entry name" value="D_2_HYDROXYACID_DH_3"/>
    <property type="match status" value="1"/>
</dbReference>
<dbReference type="GO" id="GO:0051287">
    <property type="term" value="F:NAD binding"/>
    <property type="evidence" value="ECO:0007669"/>
    <property type="project" value="InterPro"/>
</dbReference>
<dbReference type="FunFam" id="2.60.34.20:FF:000001">
    <property type="entry name" value="protein AAR2 homolog"/>
    <property type="match status" value="1"/>
</dbReference>
<dbReference type="InterPro" id="IPR005809">
    <property type="entry name" value="Succ_CoA_ligase-like_bsu"/>
</dbReference>
<keyword evidence="7 17" id="KW-0436">Ligase</keyword>
<evidence type="ECO:0000256" key="6">
    <source>
        <dbReference type="ARBA" id="ARBA00022532"/>
    </source>
</evidence>
<dbReference type="CDD" id="cd13778">
    <property type="entry name" value="Aar2_C"/>
    <property type="match status" value="1"/>
</dbReference>
<feature type="domain" description="Helicase C-terminal" evidence="20">
    <location>
        <begin position="278"/>
        <end position="437"/>
    </location>
</feature>
<dbReference type="Gene3D" id="3.40.50.261">
    <property type="entry name" value="Succinyl-CoA synthetase domains"/>
    <property type="match status" value="1"/>
</dbReference>
<dbReference type="Gene3D" id="3.30.470.20">
    <property type="entry name" value="ATP-grasp fold, B domain"/>
    <property type="match status" value="1"/>
</dbReference>
<evidence type="ECO:0000256" key="17">
    <source>
        <dbReference type="RuleBase" id="RU361258"/>
    </source>
</evidence>
<dbReference type="NCBIfam" id="NF001913">
    <property type="entry name" value="PRK00696.1"/>
    <property type="match status" value="1"/>
</dbReference>
<keyword evidence="6" id="KW-0816">Tricarboxylic acid cycle</keyword>
<feature type="domain" description="Helicase ATP-binding" evidence="19">
    <location>
        <begin position="93"/>
        <end position="257"/>
    </location>
</feature>
<evidence type="ECO:0000313" key="21">
    <source>
        <dbReference type="Proteomes" id="UP000887561"/>
    </source>
</evidence>
<evidence type="ECO:0000256" key="8">
    <source>
        <dbReference type="ARBA" id="ARBA00022723"/>
    </source>
</evidence>
<dbReference type="Pfam" id="PF20981">
    <property type="entry name" value="AAR2_1st"/>
    <property type="match status" value="1"/>
</dbReference>
<dbReference type="FunFam" id="3.40.50.261:FF:000001">
    <property type="entry name" value="Succinate--CoA ligase [ADP-forming] subunit beta"/>
    <property type="match status" value="1"/>
</dbReference>
<dbReference type="InterPro" id="IPR001650">
    <property type="entry name" value="Helicase_C-like"/>
</dbReference>
<dbReference type="GO" id="GO:0006104">
    <property type="term" value="P:succinyl-CoA metabolic process"/>
    <property type="evidence" value="ECO:0007669"/>
    <property type="project" value="TreeGrafter"/>
</dbReference>
<evidence type="ECO:0000259" key="18">
    <source>
        <dbReference type="PROSITE" id="PS50967"/>
    </source>
</evidence>
<dbReference type="Pfam" id="PF00389">
    <property type="entry name" value="2-Hacid_dh"/>
    <property type="match status" value="1"/>
</dbReference>
<dbReference type="InterPro" id="IPR011545">
    <property type="entry name" value="DEAD/DEAH_box_helicase_dom"/>
</dbReference>
<dbReference type="GO" id="GO:0005739">
    <property type="term" value="C:mitochondrion"/>
    <property type="evidence" value="ECO:0007669"/>
    <property type="project" value="TreeGrafter"/>
</dbReference>
<dbReference type="Gene3D" id="3.40.50.720">
    <property type="entry name" value="NAD(P)-binding Rossmann-like Domain"/>
    <property type="match status" value="2"/>
</dbReference>
<dbReference type="InterPro" id="IPR013815">
    <property type="entry name" value="ATP_grasp_subdomain_1"/>
</dbReference>
<protein>
    <recommendedName>
        <fullName evidence="17">Succinate-CoA ligase subunit beta</fullName>
        <ecNumber evidence="17">6.2.1.-</ecNumber>
    </recommendedName>
</protein>
<dbReference type="SUPFAM" id="SSF47819">
    <property type="entry name" value="HRDC-like"/>
    <property type="match status" value="1"/>
</dbReference>
<comment type="similarity">
    <text evidence="5">Belongs to the AAR2 family.</text>
</comment>
<dbReference type="WBParaSite" id="scaffold3586_cov226.g6826">
    <property type="protein sequence ID" value="scaffold3586_cov226.g6826"/>
    <property type="gene ID" value="scaffold3586_cov226.g6826"/>
</dbReference>
<dbReference type="InterPro" id="IPR013650">
    <property type="entry name" value="ATP-grasp_succ-CoA_synth-type"/>
</dbReference>
<dbReference type="Pfam" id="PF00271">
    <property type="entry name" value="Helicase_C"/>
    <property type="match status" value="1"/>
</dbReference>
<reference evidence="22" key="1">
    <citation type="submission" date="2022-11" db="UniProtKB">
        <authorList>
            <consortium name="WormBaseParasite"/>
        </authorList>
    </citation>
    <scope>IDENTIFICATION</scope>
</reference>
<evidence type="ECO:0000256" key="11">
    <source>
        <dbReference type="ARBA" id="ARBA00022842"/>
    </source>
</evidence>
<feature type="domain" description="HRDC" evidence="18">
    <location>
        <begin position="669"/>
        <end position="749"/>
    </location>
</feature>
<dbReference type="GO" id="GO:0006099">
    <property type="term" value="P:tricarboxylic acid cycle"/>
    <property type="evidence" value="ECO:0007669"/>
    <property type="project" value="UniProtKB-KW"/>
</dbReference>
<dbReference type="Gene3D" id="3.40.50.300">
    <property type="entry name" value="P-loop containing nucleotide triphosphate hydrolases"/>
    <property type="match status" value="2"/>
</dbReference>
<dbReference type="GO" id="GO:0043138">
    <property type="term" value="F:3'-5' DNA helicase activity"/>
    <property type="evidence" value="ECO:0007669"/>
    <property type="project" value="UniProtKB-EC"/>
</dbReference>
<dbReference type="Pfam" id="PF05282">
    <property type="entry name" value="AAR2"/>
    <property type="match status" value="1"/>
</dbReference>
<dbReference type="SUPFAM" id="SSF52210">
    <property type="entry name" value="Succinyl-CoA synthetase domains"/>
    <property type="match status" value="1"/>
</dbReference>
<dbReference type="InterPro" id="IPR038516">
    <property type="entry name" value="AAR2_N_sf"/>
</dbReference>
<dbReference type="InterPro" id="IPR014001">
    <property type="entry name" value="Helicase_ATP-bd"/>
</dbReference>
<keyword evidence="8" id="KW-0479">Metal-binding</keyword>
<comment type="subunit">
    <text evidence="17">Heterodimer of an alpha and a beta subunit.</text>
</comment>
<evidence type="ECO:0000256" key="4">
    <source>
        <dbReference type="ARBA" id="ARBA00005446"/>
    </source>
</evidence>
<accession>A0A915MDK3</accession>
<dbReference type="GO" id="GO:0006310">
    <property type="term" value="P:DNA recombination"/>
    <property type="evidence" value="ECO:0007669"/>
    <property type="project" value="InterPro"/>
</dbReference>
<dbReference type="GO" id="GO:0006260">
    <property type="term" value="P:DNA replication"/>
    <property type="evidence" value="ECO:0007669"/>
    <property type="project" value="InterPro"/>
</dbReference>
<evidence type="ECO:0000256" key="15">
    <source>
        <dbReference type="ARBA" id="ARBA00034617"/>
    </source>
</evidence>
<evidence type="ECO:0000259" key="20">
    <source>
        <dbReference type="PROSITE" id="PS51194"/>
    </source>
</evidence>
<dbReference type="Pfam" id="PF00549">
    <property type="entry name" value="Ligase_CoA"/>
    <property type="match status" value="1"/>
</dbReference>
<dbReference type="Pfam" id="PF08442">
    <property type="entry name" value="ATP-grasp_2"/>
    <property type="match status" value="1"/>
</dbReference>
<name>A0A915MDK3_MELJA</name>
<dbReference type="GO" id="GO:0016616">
    <property type="term" value="F:oxidoreductase activity, acting on the CH-OH group of donors, NAD or NADP as acceptor"/>
    <property type="evidence" value="ECO:0007669"/>
    <property type="project" value="InterPro"/>
</dbReference>
<dbReference type="SMART" id="SM00487">
    <property type="entry name" value="DEXDc"/>
    <property type="match status" value="1"/>
</dbReference>
<evidence type="ECO:0000256" key="2">
    <source>
        <dbReference type="ARBA" id="ARBA00001947"/>
    </source>
</evidence>
<dbReference type="InterPro" id="IPR006140">
    <property type="entry name" value="D-isomer_DH_NAD-bd"/>
</dbReference>
<keyword evidence="14" id="KW-0413">Isomerase</keyword>
<dbReference type="SUPFAM" id="SSF52540">
    <property type="entry name" value="P-loop containing nucleoside triphosphate hydrolases"/>
    <property type="match status" value="1"/>
</dbReference>
<dbReference type="NCBIfam" id="TIGR01016">
    <property type="entry name" value="sucCoAbeta"/>
    <property type="match status" value="1"/>
</dbReference>
<comment type="cofactor">
    <cofactor evidence="2">
        <name>Zn(2+)</name>
        <dbReference type="ChEBI" id="CHEBI:29105"/>
    </cofactor>
</comment>
<dbReference type="CDD" id="cd13777">
    <property type="entry name" value="Aar2_N"/>
    <property type="match status" value="1"/>
</dbReference>
<keyword evidence="13" id="KW-0238">DNA-binding</keyword>
<evidence type="ECO:0000256" key="14">
    <source>
        <dbReference type="ARBA" id="ARBA00023235"/>
    </source>
</evidence>
<dbReference type="Gene3D" id="1.25.40.550">
    <property type="entry name" value="Aar2, C-terminal domain-like"/>
    <property type="match status" value="1"/>
</dbReference>
<dbReference type="InterPro" id="IPR033647">
    <property type="entry name" value="Aar2_N"/>
</dbReference>
<dbReference type="InterPro" id="IPR004589">
    <property type="entry name" value="DNA_helicase_ATP-dep_RecQ"/>
</dbReference>
<proteinExistence type="inferred from homology"/>
<dbReference type="InterPro" id="IPR010997">
    <property type="entry name" value="HRDC-like_sf"/>
</dbReference>
<comment type="similarity">
    <text evidence="17">Belongs to the succinate/malate CoA ligase beta subunit family.</text>
</comment>
<keyword evidence="10" id="KW-0067">ATP-binding</keyword>
<dbReference type="InterPro" id="IPR006139">
    <property type="entry name" value="D-isomer_2_OHA_DH_cat_dom"/>
</dbReference>
<keyword evidence="21" id="KW-1185">Reference proteome</keyword>
<evidence type="ECO:0000256" key="3">
    <source>
        <dbReference type="ARBA" id="ARBA00005064"/>
    </source>
</evidence>
<dbReference type="InterPro" id="IPR017866">
    <property type="entry name" value="Succ-CoA_synthase_bsu_CS"/>
</dbReference>
<dbReference type="GO" id="GO:0004776">
    <property type="term" value="F:succinate-CoA ligase (GDP-forming) activity"/>
    <property type="evidence" value="ECO:0007669"/>
    <property type="project" value="TreeGrafter"/>
</dbReference>
<keyword evidence="12" id="KW-0560">Oxidoreductase</keyword>
<evidence type="ECO:0000256" key="9">
    <source>
        <dbReference type="ARBA" id="ARBA00022741"/>
    </source>
</evidence>
<dbReference type="Pfam" id="PF00270">
    <property type="entry name" value="DEAD"/>
    <property type="match status" value="1"/>
</dbReference>
<evidence type="ECO:0000256" key="5">
    <source>
        <dbReference type="ARBA" id="ARBA00006281"/>
    </source>
</evidence>
<dbReference type="EC" id="6.2.1.-" evidence="17"/>
<evidence type="ECO:0000256" key="16">
    <source>
        <dbReference type="ARBA" id="ARBA00049360"/>
    </source>
</evidence>
<dbReference type="Gene3D" id="1.10.10.10">
    <property type="entry name" value="Winged helix-like DNA-binding domain superfamily/Winged helix DNA-binding domain"/>
    <property type="match status" value="1"/>
</dbReference>
<dbReference type="PROSITE" id="PS01217">
    <property type="entry name" value="SUCCINYL_COA_LIG_3"/>
    <property type="match status" value="1"/>
</dbReference>
<dbReference type="Pfam" id="PF09382">
    <property type="entry name" value="RQC"/>
    <property type="match status" value="1"/>
</dbReference>
<dbReference type="SUPFAM" id="SSF52283">
    <property type="entry name" value="Formate/glycerate dehydrogenase catalytic domain-like"/>
    <property type="match status" value="1"/>
</dbReference>
<dbReference type="Proteomes" id="UP000887561">
    <property type="component" value="Unplaced"/>
</dbReference>
<dbReference type="InterPro" id="IPR044876">
    <property type="entry name" value="HRDC_dom_sf"/>
</dbReference>
<dbReference type="SUPFAM" id="SSF46785">
    <property type="entry name" value="Winged helix' DNA-binding domain"/>
    <property type="match status" value="1"/>
</dbReference>
<comment type="pathway">
    <text evidence="3">Carbohydrate metabolism; tricarboxylic acid cycle; succinate from succinyl-CoA (ligase route): step 1/1.</text>
</comment>
<dbReference type="GO" id="GO:0042709">
    <property type="term" value="C:succinate-CoA ligase complex"/>
    <property type="evidence" value="ECO:0007669"/>
    <property type="project" value="TreeGrafter"/>
</dbReference>
<dbReference type="InterPro" id="IPR038514">
    <property type="entry name" value="AAR2_C_sf"/>
</dbReference>
<dbReference type="InterPro" id="IPR036390">
    <property type="entry name" value="WH_DNA-bd_sf"/>
</dbReference>
<keyword evidence="11" id="KW-0460">Magnesium</keyword>
<dbReference type="SMART" id="SM00490">
    <property type="entry name" value="HELICc"/>
    <property type="match status" value="1"/>
</dbReference>
<evidence type="ECO:0000313" key="22">
    <source>
        <dbReference type="WBParaSite" id="scaffold3586_cov226.g6826"/>
    </source>
</evidence>
<dbReference type="Gene3D" id="3.30.1490.20">
    <property type="entry name" value="ATP-grasp fold, A domain"/>
    <property type="match status" value="1"/>
</dbReference>
<comment type="catalytic activity">
    <reaction evidence="16">
        <text>ATP + H2O = ADP + phosphate + H(+)</text>
        <dbReference type="Rhea" id="RHEA:13065"/>
        <dbReference type="ChEBI" id="CHEBI:15377"/>
        <dbReference type="ChEBI" id="CHEBI:15378"/>
        <dbReference type="ChEBI" id="CHEBI:30616"/>
        <dbReference type="ChEBI" id="CHEBI:43474"/>
        <dbReference type="ChEBI" id="CHEBI:456216"/>
    </reaction>
</comment>
<dbReference type="PROSITE" id="PS50967">
    <property type="entry name" value="HRDC"/>
    <property type="match status" value="1"/>
</dbReference>
<evidence type="ECO:0000256" key="10">
    <source>
        <dbReference type="ARBA" id="ARBA00022840"/>
    </source>
</evidence>
<evidence type="ECO:0000256" key="12">
    <source>
        <dbReference type="ARBA" id="ARBA00023002"/>
    </source>
</evidence>
<dbReference type="Pfam" id="PF00570">
    <property type="entry name" value="HRDC"/>
    <property type="match status" value="1"/>
</dbReference>
<dbReference type="InterPro" id="IPR036291">
    <property type="entry name" value="NAD(P)-bd_dom_sf"/>
</dbReference>
<sequence length="1938" mass="218112">MIHDDFYDTSNDYLFATENQEIEDSPSVTLDEQTQDDQLLPRIIDKPGACSNLPNNDENEDELNSVTPSSETISILKKYFGFSKFRPLQYQIVHSAILKRDQLVVMSTGYGKSICYQMPALLQEGLITLVVSPLISLMEDQVQAGIEAAYLGGNSNIPRDVIFDQIRMNKLKILYITPEMYECSPSYVDRIAQFVGLLAVDEAHCISAWGHEFRPGYRTIANMRKSLPKVPVMALTATATEPVRNDIVENLRLVSPKITVTVKKRTQSLTFQRAVQNDLESLLIEDPKLGLHFGGSTIIYCQSRDHVNQITEQLRKTGVRAVGYHAAMSNKQREKSHKEFLTEKATTCVATIAFGMGIDKRDVRKVIHYGSPGNIESYYQEIGRAGRDGFPSRCTVFYSNSDMLIHKLTDFLILMVVLNSKISVTSKNYEMHQLDMLRRMEQFLTTTSCRRYLILSYFDKNVKHPEIPKSDCCDNCTKLLQSGVDKRYNKEEMISDFGDEAKKLFRTINEVFGGRTGLNKPIDFIRGSVTPKTFTKGEDLSKHPLYGCGKSRSEMWWKELGKLLRNYGYLIDSKSTFNQFGCITNISDKAEKWLREGGKELKLIPSEYLSNSNNVENGKDLSKTTLSIPTKVVEIISEKLLGIEKQREYKDASCYPCIASASDKNIFVYEMLPQLRKELEDLRYQLALESDCPANSVYSNTVIEGLVKIRPTNEATLELVEGFPEQRRKQFLTPITQLISKFCSENNISTDSKEAEIEFPEDLESLKNGLTLTEKNYYHAHVLYNRSLLRGDSLVYLINMEETSSNMKATSSTVANHLSTAAKRGLPLHLKTLGITSELIEIVHNKIKENGREYQSKELLRSNGCVVQNFFVCGKEEKDLDKLFDKYDYKEYVVKAQILAGGRGKGRFINSQVKQSGVFITTSQEQAKFSTLDMLGRRLVTNQTGKDGVLVNQVMIAESVPIKREAYLSILMDPSTSGPVVVACHLGGVDIEKVAERNPELILKLPICINKGITGEQCEQVAEWLRFDNEAVLYAAEQIQKLYEFFIKVDATQIEINPFAQIEDGRVYCIDAKLIFDDNAAFRQKNIFELDTCEEMSQNEILAKRFGLSYIPMDGNIACMVNGAGLAMATMDIINLHGGFPANFLDVGGSATVEQVSNAFKIVATPNDKKTKAIFVNIFAGILRCDIIAEGVISACNDLESNIPVVLRLKGTNVDKAKLMLKNASQLKGKFEFYESFEDAAKRVVELAGGGGNNEQVKNLKECCDSPGQMPRTLLEEKIVDVDALFCLVRDKIDSQILEKAKNLKMIGTMSVGYEHINLEECKRRGIRVGYTPVAELGMALLLATARRLPEAINSVKSGGWRTWSPYYMCGKSLANSVVGIYGLGKIGTSIANKIQPFMPEKIIYNNRKKKEDSPHTFVSFNDLLAQSDFLIITATPSPENTRIFNKNTFKLMKKDSILINISRGILVNHNDLADALTLGLIGGAGLDVTDPEPFPLEHPLHNMNNCVILPHIGSATYATRNLMAATTEQNIINYFKGIPMIKYLKFKKMDEALKNIIKTGEMTQDVAQYLFLHGGILILKDFPEGSEFGIDCRSWTVGRKFLGIKMIPPGIHFVYMSVPGAPKIAFFHNFVLKEIVLRKWDKKNEDLFNCVSDDVELERVRSNLMTLDSHLGAYPFTDYQLWVSFSSNITSKTLKRLSPTNKLGRISSQVEMTTLEAETEKQLFLTYVRGLLVSVFAFPLMGMENDPLGLSIVDKEHRGRIRFTDESGLPVMNAKDDDSKLGFTEIPKITLADTCLKKSGIDASDRLEKFIETVGDSEEVLAELQFAFIIFIIGEVYEGFDQWKRIIHLLCSCKSAIEKSPSFFNDLLMVLHYQMKMVPDNFFAETFGNNFLVSTLSLLFANIEDCNAPIPKLKAKASKFKDLLERRFNKSFTLPDE</sequence>
<dbReference type="PROSITE" id="PS51192">
    <property type="entry name" value="HELICASE_ATP_BIND_1"/>
    <property type="match status" value="1"/>
</dbReference>
<evidence type="ECO:0000256" key="1">
    <source>
        <dbReference type="ARBA" id="ARBA00001946"/>
    </source>
</evidence>
<dbReference type="Gene3D" id="2.60.34.20">
    <property type="match status" value="1"/>
</dbReference>
<comment type="catalytic activity">
    <reaction evidence="15">
        <text>Couples ATP hydrolysis with the unwinding of duplex DNA by translocating in the 3'-5' direction.</text>
        <dbReference type="EC" id="5.6.2.4"/>
    </reaction>
</comment>
<dbReference type="InterPro" id="IPR018982">
    <property type="entry name" value="RQC_domain"/>
</dbReference>
<dbReference type="GO" id="GO:0005524">
    <property type="term" value="F:ATP binding"/>
    <property type="evidence" value="ECO:0007669"/>
    <property type="project" value="UniProtKB-KW"/>
</dbReference>
<dbReference type="GO" id="GO:0046872">
    <property type="term" value="F:metal ion binding"/>
    <property type="evidence" value="ECO:0007669"/>
    <property type="project" value="UniProtKB-KW"/>
</dbReference>
<dbReference type="GO" id="GO:0003677">
    <property type="term" value="F:DNA binding"/>
    <property type="evidence" value="ECO:0007669"/>
    <property type="project" value="UniProtKB-KW"/>
</dbReference>
<dbReference type="InterPro" id="IPR033648">
    <property type="entry name" value="AAR2_C"/>
</dbReference>
<dbReference type="Gene3D" id="1.10.150.80">
    <property type="entry name" value="HRDC domain"/>
    <property type="match status" value="1"/>
</dbReference>
<dbReference type="InterPro" id="IPR032284">
    <property type="entry name" value="RecQ_Zn-bd"/>
</dbReference>
<dbReference type="NCBIfam" id="TIGR00614">
    <property type="entry name" value="recQ_fam"/>
    <property type="match status" value="1"/>
</dbReference>
<organism evidence="21 22">
    <name type="scientific">Meloidogyne javanica</name>
    <name type="common">Root-knot nematode worm</name>
    <dbReference type="NCBI Taxonomy" id="6303"/>
    <lineage>
        <taxon>Eukaryota</taxon>
        <taxon>Metazoa</taxon>
        <taxon>Ecdysozoa</taxon>
        <taxon>Nematoda</taxon>
        <taxon>Chromadorea</taxon>
        <taxon>Rhabditida</taxon>
        <taxon>Tylenchina</taxon>
        <taxon>Tylenchomorpha</taxon>
        <taxon>Tylenchoidea</taxon>
        <taxon>Meloidogynidae</taxon>
        <taxon>Meloidogyninae</taxon>
        <taxon>Meloidogyne</taxon>
        <taxon>Meloidogyne incognita group</taxon>
    </lineage>
</organism>
<dbReference type="SMART" id="SM00341">
    <property type="entry name" value="HRDC"/>
    <property type="match status" value="1"/>
</dbReference>
<dbReference type="InterPro" id="IPR027417">
    <property type="entry name" value="P-loop_NTPase"/>
</dbReference>
<dbReference type="PANTHER" id="PTHR11815:SF10">
    <property type="entry name" value="SUCCINATE--COA LIGASE [GDP-FORMING] SUBUNIT BETA, MITOCHONDRIAL"/>
    <property type="match status" value="1"/>
</dbReference>
<evidence type="ECO:0000256" key="7">
    <source>
        <dbReference type="ARBA" id="ARBA00022598"/>
    </source>
</evidence>